<dbReference type="Gene3D" id="1.10.3460.10">
    <property type="entry name" value="Chlorophyll a/b binding protein domain"/>
    <property type="match status" value="1"/>
</dbReference>
<keyword evidence="1" id="KW-0812">Transmembrane</keyword>
<name>A0ABD4TAG0_9CYAN</name>
<evidence type="ECO:0000313" key="2">
    <source>
        <dbReference type="EMBL" id="MCM1985348.1"/>
    </source>
</evidence>
<keyword evidence="3" id="KW-1185">Reference proteome</keyword>
<dbReference type="RefSeq" id="WP_166278293.1">
    <property type="nucleotide sequence ID" value="NZ_JTHE03000121.1"/>
</dbReference>
<organism evidence="2 3">
    <name type="scientific">Lyngbya confervoides BDU141951</name>
    <dbReference type="NCBI Taxonomy" id="1574623"/>
    <lineage>
        <taxon>Bacteria</taxon>
        <taxon>Bacillati</taxon>
        <taxon>Cyanobacteriota</taxon>
        <taxon>Cyanophyceae</taxon>
        <taxon>Oscillatoriophycideae</taxon>
        <taxon>Oscillatoriales</taxon>
        <taxon>Microcoleaceae</taxon>
        <taxon>Lyngbya</taxon>
    </lineage>
</organism>
<comment type="caution">
    <text evidence="2">The sequence shown here is derived from an EMBL/GenBank/DDBJ whole genome shotgun (WGS) entry which is preliminary data.</text>
</comment>
<keyword evidence="1" id="KW-1133">Transmembrane helix</keyword>
<gene>
    <name evidence="2" type="ORF">QQ91_0021255</name>
</gene>
<evidence type="ECO:0000313" key="3">
    <source>
        <dbReference type="Proteomes" id="UP000031561"/>
    </source>
</evidence>
<accession>A0ABD4TAG0</accession>
<proteinExistence type="predicted"/>
<sequence>MTQPTGPIKNRNAIIFGFSPQAEIWNGRFAMIGFIGILLVEFFAHQGILHFWGIL</sequence>
<dbReference type="EMBL" id="JTHE03000121">
    <property type="protein sequence ID" value="MCM1985348.1"/>
    <property type="molecule type" value="Genomic_DNA"/>
</dbReference>
<dbReference type="Proteomes" id="UP000031561">
    <property type="component" value="Unassembled WGS sequence"/>
</dbReference>
<feature type="transmembrane region" description="Helical" evidence="1">
    <location>
        <begin position="29"/>
        <end position="52"/>
    </location>
</feature>
<dbReference type="SUPFAM" id="SSF103511">
    <property type="entry name" value="Chlorophyll a-b binding protein"/>
    <property type="match status" value="1"/>
</dbReference>
<keyword evidence="1" id="KW-0472">Membrane</keyword>
<dbReference type="InterPro" id="IPR022796">
    <property type="entry name" value="Chloroa_b-bind"/>
</dbReference>
<evidence type="ECO:0000256" key="1">
    <source>
        <dbReference type="SAM" id="Phobius"/>
    </source>
</evidence>
<protein>
    <submittedName>
        <fullName evidence="2">Chlorophyll a/b-binding protein</fullName>
    </submittedName>
</protein>
<dbReference type="AlphaFoldDB" id="A0ABD4TAG0"/>
<dbReference type="Pfam" id="PF00504">
    <property type="entry name" value="Chloroa_b-bind"/>
    <property type="match status" value="1"/>
</dbReference>
<reference evidence="2 3" key="1">
    <citation type="journal article" date="2015" name="Genome Announc.">
        <title>Draft Genome Sequence of Filamentous Marine Cyanobacterium Lyngbya confervoides Strain BDU141951.</title>
        <authorList>
            <person name="Chandrababunaidu M.M."/>
            <person name="Sen D."/>
            <person name="Tripathy S."/>
        </authorList>
    </citation>
    <scope>NUCLEOTIDE SEQUENCE [LARGE SCALE GENOMIC DNA]</scope>
    <source>
        <strain evidence="2 3">BDU141951</strain>
    </source>
</reference>